<dbReference type="GO" id="GO:0003723">
    <property type="term" value="F:RNA binding"/>
    <property type="evidence" value="ECO:0007669"/>
    <property type="project" value="TreeGrafter"/>
</dbReference>
<dbReference type="EMBL" id="JAFDVH010000021">
    <property type="protein sequence ID" value="KAG7458288.1"/>
    <property type="molecule type" value="Genomic_DNA"/>
</dbReference>
<feature type="zinc finger region" description="C3H1-type" evidence="18">
    <location>
        <begin position="106"/>
        <end position="136"/>
    </location>
</feature>
<feature type="domain" description="C3H1-type" evidence="21">
    <location>
        <begin position="149"/>
        <end position="174"/>
    </location>
</feature>
<evidence type="ECO:0000256" key="16">
    <source>
        <dbReference type="ARBA" id="ARBA00049447"/>
    </source>
</evidence>
<keyword evidence="5 19" id="KW-0819">tRNA processing</keyword>
<protein>
    <recommendedName>
        <fullName evidence="19">tRNA-dihydrouridine(47) synthase [NAD(P)(+)]</fullName>
        <ecNumber evidence="19">1.3.1.-</ecNumber>
    </recommendedName>
    <alternativeName>
        <fullName evidence="19">tRNA-dihydrouridine synthase 3</fullName>
    </alternativeName>
</protein>
<dbReference type="InterPro" id="IPR013785">
    <property type="entry name" value="Aldolase_TIM"/>
</dbReference>
<evidence type="ECO:0000259" key="21">
    <source>
        <dbReference type="PROSITE" id="PS50103"/>
    </source>
</evidence>
<dbReference type="GO" id="GO:0050660">
    <property type="term" value="F:flavin adenine dinucleotide binding"/>
    <property type="evidence" value="ECO:0007669"/>
    <property type="project" value="UniProtKB-UniRule"/>
</dbReference>
<reference evidence="22" key="1">
    <citation type="submission" date="2021-01" db="EMBL/GenBank/DDBJ databases">
        <authorList>
            <person name="Zahm M."/>
            <person name="Roques C."/>
            <person name="Cabau C."/>
            <person name="Klopp C."/>
            <person name="Donnadieu C."/>
            <person name="Jouanno E."/>
            <person name="Lampietro C."/>
            <person name="Louis A."/>
            <person name="Herpin A."/>
            <person name="Echchiki A."/>
            <person name="Berthelot C."/>
            <person name="Parey E."/>
            <person name="Roest-Crollius H."/>
            <person name="Braasch I."/>
            <person name="Postlethwait J."/>
            <person name="Bobe J."/>
            <person name="Montfort J."/>
            <person name="Bouchez O."/>
            <person name="Begum T."/>
            <person name="Mejri S."/>
            <person name="Adams A."/>
            <person name="Chen W.-J."/>
            <person name="Guiguen Y."/>
        </authorList>
    </citation>
    <scope>NUCLEOTIDE SEQUENCE</scope>
    <source>
        <strain evidence="22">YG-15Mar2019-1</strain>
        <tissue evidence="22">Brain</tissue>
    </source>
</reference>
<keyword evidence="23" id="KW-1185">Reference proteome</keyword>
<keyword evidence="3 19" id="KW-0288">FMN</keyword>
<dbReference type="Gene3D" id="3.20.20.70">
    <property type="entry name" value="Aldolase class I"/>
    <property type="match status" value="1"/>
</dbReference>
<dbReference type="Gene3D" id="4.10.1000.10">
    <property type="entry name" value="Zinc finger, CCCH-type"/>
    <property type="match status" value="1"/>
</dbReference>
<dbReference type="PANTHER" id="PTHR45846:SF1">
    <property type="entry name" value="TRNA-DIHYDROURIDINE(47) SYNTHASE [NAD(P)(+)]-LIKE"/>
    <property type="match status" value="1"/>
</dbReference>
<dbReference type="FunFam" id="4.10.1000.10:FF:000029">
    <property type="entry name" value="tRNA-dihydrouridine(47) synthase [NAD(P)(+)]"/>
    <property type="match status" value="1"/>
</dbReference>
<evidence type="ECO:0000256" key="18">
    <source>
        <dbReference type="PROSITE-ProRule" id="PRU00723"/>
    </source>
</evidence>
<dbReference type="CDD" id="cd02801">
    <property type="entry name" value="DUS_like_FMN"/>
    <property type="match status" value="1"/>
</dbReference>
<dbReference type="Pfam" id="PF25585">
    <property type="entry name" value="zf-CCCH_DUS3L"/>
    <property type="match status" value="2"/>
</dbReference>
<feature type="compositionally biased region" description="Basic and acidic residues" evidence="20">
    <location>
        <begin position="52"/>
        <end position="86"/>
    </location>
</feature>
<comment type="catalytic activity">
    <reaction evidence="16">
        <text>a 5,6-dihydrouridine in mRNA + NADP(+) = a uridine in mRNA + NADPH + H(+)</text>
        <dbReference type="Rhea" id="RHEA:69855"/>
        <dbReference type="Rhea" id="RHEA-COMP:14658"/>
        <dbReference type="Rhea" id="RHEA-COMP:17789"/>
        <dbReference type="ChEBI" id="CHEBI:15378"/>
        <dbReference type="ChEBI" id="CHEBI:57783"/>
        <dbReference type="ChEBI" id="CHEBI:58349"/>
        <dbReference type="ChEBI" id="CHEBI:65315"/>
        <dbReference type="ChEBI" id="CHEBI:74443"/>
    </reaction>
    <physiologicalReaction direction="right-to-left" evidence="16">
        <dbReference type="Rhea" id="RHEA:69857"/>
    </physiologicalReaction>
</comment>
<evidence type="ECO:0000256" key="17">
    <source>
        <dbReference type="ARBA" id="ARBA00049513"/>
    </source>
</evidence>
<dbReference type="PROSITE" id="PS01136">
    <property type="entry name" value="UPF0034"/>
    <property type="match status" value="1"/>
</dbReference>
<organism evidence="22 23">
    <name type="scientific">Megalops atlanticus</name>
    <name type="common">Tarpon</name>
    <name type="synonym">Clupea gigantea</name>
    <dbReference type="NCBI Taxonomy" id="7932"/>
    <lineage>
        <taxon>Eukaryota</taxon>
        <taxon>Metazoa</taxon>
        <taxon>Chordata</taxon>
        <taxon>Craniata</taxon>
        <taxon>Vertebrata</taxon>
        <taxon>Euteleostomi</taxon>
        <taxon>Actinopterygii</taxon>
        <taxon>Neopterygii</taxon>
        <taxon>Teleostei</taxon>
        <taxon>Elopiformes</taxon>
        <taxon>Megalopidae</taxon>
        <taxon>Megalops</taxon>
    </lineage>
</organism>
<dbReference type="GO" id="GO:0006397">
    <property type="term" value="P:mRNA processing"/>
    <property type="evidence" value="ECO:0007669"/>
    <property type="project" value="UniProtKB-KW"/>
</dbReference>
<dbReference type="SUPFAM" id="SSF51395">
    <property type="entry name" value="FMN-linked oxidoreductases"/>
    <property type="match status" value="1"/>
</dbReference>
<evidence type="ECO:0000313" key="23">
    <source>
        <dbReference type="Proteomes" id="UP001046870"/>
    </source>
</evidence>
<keyword evidence="9 18" id="KW-0862">Zinc</keyword>
<dbReference type="InterPro" id="IPR000571">
    <property type="entry name" value="Znf_CCCH"/>
</dbReference>
<dbReference type="InterPro" id="IPR018517">
    <property type="entry name" value="tRNA_hU_synthase_CS"/>
</dbReference>
<evidence type="ECO:0000256" key="12">
    <source>
        <dbReference type="ARBA" id="ARBA00023027"/>
    </source>
</evidence>
<feature type="region of interest" description="Disordered" evidence="20">
    <location>
        <begin position="1"/>
        <end position="22"/>
    </location>
</feature>
<evidence type="ECO:0000256" key="7">
    <source>
        <dbReference type="ARBA" id="ARBA00022737"/>
    </source>
</evidence>
<keyword evidence="6 18" id="KW-0479">Metal-binding</keyword>
<dbReference type="EC" id="1.3.1.-" evidence="19"/>
<keyword evidence="8 18" id="KW-0863">Zinc-finger</keyword>
<feature type="domain" description="C3H1-type" evidence="21">
    <location>
        <begin position="106"/>
        <end position="136"/>
    </location>
</feature>
<comment type="similarity">
    <text evidence="19">Belongs to the dus family. Dus3 subfamily.</text>
</comment>
<keyword evidence="11 19" id="KW-0560">Oxidoreductase</keyword>
<keyword evidence="4" id="KW-0507">mRNA processing</keyword>
<evidence type="ECO:0000256" key="8">
    <source>
        <dbReference type="ARBA" id="ARBA00022771"/>
    </source>
</evidence>
<proteinExistence type="inferred from homology"/>
<keyword evidence="7" id="KW-0677">Repeat</keyword>
<dbReference type="Proteomes" id="UP001046870">
    <property type="component" value="Chromosome 21"/>
</dbReference>
<dbReference type="PROSITE" id="PS50103">
    <property type="entry name" value="ZF_C3H1"/>
    <property type="match status" value="2"/>
</dbReference>
<dbReference type="AlphaFoldDB" id="A0A9D3PEA6"/>
<feature type="compositionally biased region" description="Basic residues" evidence="20">
    <location>
        <begin position="87"/>
        <end position="99"/>
    </location>
</feature>
<comment type="function">
    <text evidence="13">Catalyzes the synthesis of dihydrouridine, a modified base, in various RNAs, such as tRNAs, mRNAs and some long non-coding RNAs (lncRNAs). Mainly modifies the uridine in position 47 (U47) in the D-loop of most cytoplasmic tRNAs. Also able to mediate the formation of dihydrouridine in some mRNAs, thereby regulating their translation.</text>
</comment>
<evidence type="ECO:0000313" key="22">
    <source>
        <dbReference type="EMBL" id="KAG7458288.1"/>
    </source>
</evidence>
<evidence type="ECO:0000256" key="1">
    <source>
        <dbReference type="ARBA" id="ARBA00001917"/>
    </source>
</evidence>
<comment type="cofactor">
    <cofactor evidence="1 19">
        <name>FMN</name>
        <dbReference type="ChEBI" id="CHEBI:58210"/>
    </cofactor>
</comment>
<evidence type="ECO:0000256" key="20">
    <source>
        <dbReference type="SAM" id="MobiDB-lite"/>
    </source>
</evidence>
<dbReference type="GO" id="GO:0008270">
    <property type="term" value="F:zinc ion binding"/>
    <property type="evidence" value="ECO:0007669"/>
    <property type="project" value="UniProtKB-KW"/>
</dbReference>
<feature type="region of interest" description="Disordered" evidence="20">
    <location>
        <begin position="52"/>
        <end position="99"/>
    </location>
</feature>
<dbReference type="InterPro" id="IPR035587">
    <property type="entry name" value="DUS-like_FMN-bd"/>
</dbReference>
<sequence length="684" mass="77195">MEERTSNGAVKSLEVNDTDKGTAAIKAQYLTTKEKFHEVIDFGWQGVGSVKARDAGETKDVLKEPEEPLNKRTKLEDEAQDREEKKDKKKARGQFKSRHHVKPHIYAEKKLCPSIVQESATKCFYGERCKFLHSISEYMELKPADVGESCYLFDTFGKCHYGVTCRYARAHTSEDFKNLVNEEVCKNNEGRVTVKNSLDKNLQRCLRKRQVCFKASEEYFRTISKGSSQVNTTKKAAESQAPHCCSASVDETQCGTVSEITPVNCHKGAVTEKTGMEEEISAGDCDEDPPPVKQLCLSSSVNPHESQGKPSLVKTIGALTDVDIIKLRPCERKQVDFKDKLYLAPLTTCGNLPFRRICKSFGADITCGEMAMCTNLLQGQSSEWALLKRHESEDLFGVQLEGCFPDTMTKCAELLNNNIEVDFVDINSGCPIDLVYKKGGGCGLMTRTHKFEQIVRGMNVVLDVPLTVKIRTGVQDKVNIAHKLIPEMKKWGVSLITLHGRSREQRYTKLADWDYIDMCSRLASPVPLFGNGDVLSYEDANKARETGVSGIMIARGALIKPWIFTEIKEHRHWDISSGERLDILKDFTHFGLEHWGSDTQGLEKTRTFLLEWLSFTCRYIPVGLLDRLPQKINERPPYYLGRDYLESLMASQHVGDWVKISEMLLGPVPQNFSFLPKHKANAYK</sequence>
<evidence type="ECO:0000256" key="19">
    <source>
        <dbReference type="RuleBase" id="RU291113"/>
    </source>
</evidence>
<dbReference type="PANTHER" id="PTHR45846">
    <property type="entry name" value="TRNA-DIHYDROURIDINE(47) SYNTHASE [NAD(P)(+)]-LIKE"/>
    <property type="match status" value="1"/>
</dbReference>
<gene>
    <name evidence="22" type="ORF">MATL_G00236620</name>
</gene>
<keyword evidence="10" id="KW-0521">NADP</keyword>
<dbReference type="GO" id="GO:0102265">
    <property type="term" value="F:tRNA-dihydrouridine47 synthase activity"/>
    <property type="evidence" value="ECO:0007669"/>
    <property type="project" value="UniProtKB-EC"/>
</dbReference>
<evidence type="ECO:0000256" key="13">
    <source>
        <dbReference type="ARBA" id="ARBA00045365"/>
    </source>
</evidence>
<dbReference type="Pfam" id="PF01207">
    <property type="entry name" value="Dus"/>
    <property type="match status" value="1"/>
</dbReference>
<evidence type="ECO:0000256" key="4">
    <source>
        <dbReference type="ARBA" id="ARBA00022664"/>
    </source>
</evidence>
<evidence type="ECO:0000256" key="15">
    <source>
        <dbReference type="ARBA" id="ARBA00048342"/>
    </source>
</evidence>
<comment type="catalytic activity">
    <reaction evidence="17">
        <text>5,6-dihydrouridine(47) in tRNA + NADP(+) = uridine(47) in tRNA + NADPH + H(+)</text>
        <dbReference type="Rhea" id="RHEA:53360"/>
        <dbReference type="Rhea" id="RHEA-COMP:13539"/>
        <dbReference type="Rhea" id="RHEA-COMP:13540"/>
        <dbReference type="ChEBI" id="CHEBI:15378"/>
        <dbReference type="ChEBI" id="CHEBI:57783"/>
        <dbReference type="ChEBI" id="CHEBI:58349"/>
        <dbReference type="ChEBI" id="CHEBI:65315"/>
        <dbReference type="ChEBI" id="CHEBI:74443"/>
        <dbReference type="EC" id="1.3.1.89"/>
    </reaction>
    <physiologicalReaction direction="right-to-left" evidence="17">
        <dbReference type="Rhea" id="RHEA:53362"/>
    </physiologicalReaction>
</comment>
<evidence type="ECO:0000256" key="10">
    <source>
        <dbReference type="ARBA" id="ARBA00022857"/>
    </source>
</evidence>
<name>A0A9D3PEA6_MEGAT</name>
<dbReference type="FunFam" id="3.20.20.70:FF:000067">
    <property type="entry name" value="tRNA-dihydrouridine(47) synthase [NAD(P)(+)]"/>
    <property type="match status" value="1"/>
</dbReference>
<evidence type="ECO:0000256" key="6">
    <source>
        <dbReference type="ARBA" id="ARBA00022723"/>
    </source>
</evidence>
<comment type="caution">
    <text evidence="22">The sequence shown here is derived from an EMBL/GenBank/DDBJ whole genome shotgun (WGS) entry which is preliminary data.</text>
</comment>
<keyword evidence="12" id="KW-0520">NAD</keyword>
<dbReference type="OrthoDB" id="259935at2759"/>
<accession>A0A9D3PEA6</accession>
<comment type="catalytic activity">
    <reaction evidence="15">
        <text>a 5,6-dihydrouridine in mRNA + NAD(+) = a uridine in mRNA + NADH + H(+)</text>
        <dbReference type="Rhea" id="RHEA:69851"/>
        <dbReference type="Rhea" id="RHEA-COMP:14658"/>
        <dbReference type="Rhea" id="RHEA-COMP:17789"/>
        <dbReference type="ChEBI" id="CHEBI:15378"/>
        <dbReference type="ChEBI" id="CHEBI:57540"/>
        <dbReference type="ChEBI" id="CHEBI:57945"/>
        <dbReference type="ChEBI" id="CHEBI:65315"/>
        <dbReference type="ChEBI" id="CHEBI:74443"/>
    </reaction>
    <physiologicalReaction direction="right-to-left" evidence="15">
        <dbReference type="Rhea" id="RHEA:69853"/>
    </physiologicalReaction>
</comment>
<evidence type="ECO:0000256" key="11">
    <source>
        <dbReference type="ARBA" id="ARBA00023002"/>
    </source>
</evidence>
<evidence type="ECO:0000256" key="2">
    <source>
        <dbReference type="ARBA" id="ARBA00022630"/>
    </source>
</evidence>
<comment type="catalytic activity">
    <reaction evidence="14">
        <text>5,6-dihydrouridine(47) in tRNA + NAD(+) = uridine(47) in tRNA + NADH + H(+)</text>
        <dbReference type="Rhea" id="RHEA:53364"/>
        <dbReference type="Rhea" id="RHEA-COMP:13539"/>
        <dbReference type="Rhea" id="RHEA-COMP:13540"/>
        <dbReference type="ChEBI" id="CHEBI:15378"/>
        <dbReference type="ChEBI" id="CHEBI:57540"/>
        <dbReference type="ChEBI" id="CHEBI:57945"/>
        <dbReference type="ChEBI" id="CHEBI:65315"/>
        <dbReference type="ChEBI" id="CHEBI:74443"/>
        <dbReference type="EC" id="1.3.1.89"/>
    </reaction>
    <physiologicalReaction direction="right-to-left" evidence="14">
        <dbReference type="Rhea" id="RHEA:53366"/>
    </physiologicalReaction>
</comment>
<evidence type="ECO:0000256" key="5">
    <source>
        <dbReference type="ARBA" id="ARBA00022694"/>
    </source>
</evidence>
<keyword evidence="2 19" id="KW-0285">Flavoprotein</keyword>
<evidence type="ECO:0000256" key="14">
    <source>
        <dbReference type="ARBA" id="ARBA00048266"/>
    </source>
</evidence>
<evidence type="ECO:0000256" key="9">
    <source>
        <dbReference type="ARBA" id="ARBA00022833"/>
    </source>
</evidence>
<evidence type="ECO:0000256" key="3">
    <source>
        <dbReference type="ARBA" id="ARBA00022643"/>
    </source>
</evidence>
<feature type="zinc finger region" description="C3H1-type" evidence="18">
    <location>
        <begin position="149"/>
        <end position="174"/>
    </location>
</feature>